<dbReference type="AlphaFoldDB" id="G5J0V9"/>
<name>G5J0V9_CROWT</name>
<feature type="domain" description="Methyltransferase FkbM" evidence="1">
    <location>
        <begin position="32"/>
        <end position="198"/>
    </location>
</feature>
<evidence type="ECO:0000313" key="3">
    <source>
        <dbReference type="Proteomes" id="UP000003477"/>
    </source>
</evidence>
<dbReference type="Gene3D" id="3.40.50.150">
    <property type="entry name" value="Vaccinia Virus protein VP39"/>
    <property type="match status" value="1"/>
</dbReference>
<sequence length="275" mass="30615">MNVETCCQDLLEQIILEIDKKKTGMCIDVGVGTFAFYCEVFARCGFETVAVEPLPNDKLLKICQTHDINLIESCLSDTNDIQNLYMGKFAGFLNRNFSSLDPNWFGSSKNAKPVPSITLANLLDQLAVPEITCLKLDIEGWESVVIKQLTELPESSLPKVIMFEYGGGGNRQSNQAGWSSQFLNATKDCLSILKNCGYGFSIIIDFAPNAKELIFDLQASDLNLDRIFQSNAIYGNIISCRNFHPKEVDMSKICASYYDGFISRLIKPLVLKVSS</sequence>
<dbReference type="Proteomes" id="UP000003477">
    <property type="component" value="Unassembled WGS sequence"/>
</dbReference>
<accession>G5J0V9</accession>
<dbReference type="InterPro" id="IPR029063">
    <property type="entry name" value="SAM-dependent_MTases_sf"/>
</dbReference>
<dbReference type="PANTHER" id="PTHR34203">
    <property type="entry name" value="METHYLTRANSFERASE, FKBM FAMILY PROTEIN"/>
    <property type="match status" value="1"/>
</dbReference>
<comment type="caution">
    <text evidence="2">The sequence shown here is derived from an EMBL/GenBank/DDBJ whole genome shotgun (WGS) entry which is preliminary data.</text>
</comment>
<dbReference type="GeneID" id="88764988"/>
<dbReference type="PANTHER" id="PTHR34203:SF15">
    <property type="entry name" value="SLL1173 PROTEIN"/>
    <property type="match status" value="1"/>
</dbReference>
<dbReference type="EMBL" id="AESD01000183">
    <property type="protein sequence ID" value="EHJ14176.1"/>
    <property type="molecule type" value="Genomic_DNA"/>
</dbReference>
<reference evidence="2 3" key="1">
    <citation type="journal article" date="2011" name="Front. Microbiol.">
        <title>Two Strains of Crocosphaera watsonii with Highly Conserved Genomes are Distinguished by Strain-Specific Features.</title>
        <authorList>
            <person name="Bench S.R."/>
            <person name="Ilikchyan I.N."/>
            <person name="Tripp H.J."/>
            <person name="Zehr J.P."/>
        </authorList>
    </citation>
    <scope>NUCLEOTIDE SEQUENCE [LARGE SCALE GENOMIC DNA]</scope>
    <source>
        <strain evidence="2 3">WH 0003</strain>
    </source>
</reference>
<dbReference type="NCBIfam" id="TIGR01444">
    <property type="entry name" value="fkbM_fam"/>
    <property type="match status" value="1"/>
</dbReference>
<dbReference type="Pfam" id="PF05050">
    <property type="entry name" value="Methyltransf_21"/>
    <property type="match status" value="1"/>
</dbReference>
<evidence type="ECO:0000313" key="2">
    <source>
        <dbReference type="EMBL" id="EHJ14176.1"/>
    </source>
</evidence>
<dbReference type="SUPFAM" id="SSF53335">
    <property type="entry name" value="S-adenosyl-L-methionine-dependent methyltransferases"/>
    <property type="match status" value="1"/>
</dbReference>
<proteinExistence type="predicted"/>
<dbReference type="InterPro" id="IPR006342">
    <property type="entry name" value="FkbM_mtfrase"/>
</dbReference>
<organism evidence="2 3">
    <name type="scientific">Crocosphaera watsonii WH 0003</name>
    <dbReference type="NCBI Taxonomy" id="423471"/>
    <lineage>
        <taxon>Bacteria</taxon>
        <taxon>Bacillati</taxon>
        <taxon>Cyanobacteriota</taxon>
        <taxon>Cyanophyceae</taxon>
        <taxon>Oscillatoriophycideae</taxon>
        <taxon>Chroococcales</taxon>
        <taxon>Aphanothecaceae</taxon>
        <taxon>Crocosphaera</taxon>
    </lineage>
</organism>
<dbReference type="RefSeq" id="WP_007309625.1">
    <property type="nucleotide sequence ID" value="NZ_AESD01000183.1"/>
</dbReference>
<protein>
    <recommendedName>
        <fullName evidence="1">Methyltransferase FkbM domain-containing protein</fullName>
    </recommendedName>
</protein>
<dbReference type="PATRIC" id="fig|423471.3.peg.1060"/>
<dbReference type="InterPro" id="IPR052514">
    <property type="entry name" value="SAM-dependent_MTase"/>
</dbReference>
<evidence type="ECO:0000259" key="1">
    <source>
        <dbReference type="Pfam" id="PF05050"/>
    </source>
</evidence>
<gene>
    <name evidence="2" type="ORF">CWATWH0003_1149</name>
</gene>